<gene>
    <name evidence="3" type="ORF">LVIROSA_LOCUS12114</name>
</gene>
<evidence type="ECO:0000259" key="2">
    <source>
        <dbReference type="Pfam" id="PF03478"/>
    </source>
</evidence>
<evidence type="ECO:0000313" key="3">
    <source>
        <dbReference type="EMBL" id="CAH1424940.1"/>
    </source>
</evidence>
<dbReference type="PANTHER" id="PTHR45463:SF8">
    <property type="entry name" value="OS09G0392200 PROTEIN"/>
    <property type="match status" value="1"/>
</dbReference>
<dbReference type="AlphaFoldDB" id="A0AAU9MF48"/>
<organism evidence="3 4">
    <name type="scientific">Lactuca virosa</name>
    <dbReference type="NCBI Taxonomy" id="75947"/>
    <lineage>
        <taxon>Eukaryota</taxon>
        <taxon>Viridiplantae</taxon>
        <taxon>Streptophyta</taxon>
        <taxon>Embryophyta</taxon>
        <taxon>Tracheophyta</taxon>
        <taxon>Spermatophyta</taxon>
        <taxon>Magnoliopsida</taxon>
        <taxon>eudicotyledons</taxon>
        <taxon>Gunneridae</taxon>
        <taxon>Pentapetalae</taxon>
        <taxon>asterids</taxon>
        <taxon>campanulids</taxon>
        <taxon>Asterales</taxon>
        <taxon>Asteraceae</taxon>
        <taxon>Cichorioideae</taxon>
        <taxon>Cichorieae</taxon>
        <taxon>Lactucinae</taxon>
        <taxon>Lactuca</taxon>
    </lineage>
</organism>
<dbReference type="SUPFAM" id="SSF81383">
    <property type="entry name" value="F-box domain"/>
    <property type="match status" value="1"/>
</dbReference>
<comment type="caution">
    <text evidence="3">The sequence shown here is derived from an EMBL/GenBank/DDBJ whole genome shotgun (WGS) entry which is preliminary data.</text>
</comment>
<name>A0AAU9MF48_9ASTR</name>
<dbReference type="InterPro" id="IPR001810">
    <property type="entry name" value="F-box_dom"/>
</dbReference>
<proteinExistence type="predicted"/>
<dbReference type="EMBL" id="CAKMRJ010002062">
    <property type="protein sequence ID" value="CAH1424940.1"/>
    <property type="molecule type" value="Genomic_DNA"/>
</dbReference>
<feature type="domain" description="F-box" evidence="1">
    <location>
        <begin position="33"/>
        <end position="72"/>
    </location>
</feature>
<keyword evidence="4" id="KW-1185">Reference proteome</keyword>
<dbReference type="Pfam" id="PF00646">
    <property type="entry name" value="F-box"/>
    <property type="match status" value="1"/>
</dbReference>
<dbReference type="Proteomes" id="UP001157418">
    <property type="component" value="Unassembled WGS sequence"/>
</dbReference>
<dbReference type="Pfam" id="PF03478">
    <property type="entry name" value="Beta-prop_KIB1-4"/>
    <property type="match status" value="1"/>
</dbReference>
<dbReference type="Gene3D" id="1.20.1280.50">
    <property type="match status" value="1"/>
</dbReference>
<sequence length="363" mass="42280">MSVTRNDDDDASSSSSSSRKKLKTFCNDGVASWLDVNHDMLFLIMMKLGVVDFFSFSGVCKSWRSFAVSNRNTFMASKPPMKISIGPLLNKEDSYYFLEDFKERRFKTIIPHSFGRTYFGSTCGYLILFDRETRDFWLVNPITRDELHFPDYPLSVCAHEKGMTAIRCILVFSPSISGRVFVVLCTQMVYFSIVDKQGWNHISSASPTPYILDLHVIKGKIYSIHKDFSLCELRLDQDQNLKWTLLETKNYPKKNWFGPEFVSSGEKLYIIYRSRSSPEKLLELNFGEMKWVSAENITGEYAFFLSRFSSCVAIKPESWPETQTPYRGCGYFLDDNKSQQCMFFYEWMWYFPHDCFSVNVLDE</sequence>
<accession>A0AAU9MF48</accession>
<dbReference type="PANTHER" id="PTHR45463">
    <property type="entry name" value="OS09G0392200 PROTEIN"/>
    <property type="match status" value="1"/>
</dbReference>
<evidence type="ECO:0000259" key="1">
    <source>
        <dbReference type="Pfam" id="PF00646"/>
    </source>
</evidence>
<dbReference type="InterPro" id="IPR005174">
    <property type="entry name" value="KIB1-4_b-propeller"/>
</dbReference>
<feature type="domain" description="KIB1-4 beta-propeller" evidence="2">
    <location>
        <begin position="106"/>
        <end position="338"/>
    </location>
</feature>
<reference evidence="3 4" key="1">
    <citation type="submission" date="2022-01" db="EMBL/GenBank/DDBJ databases">
        <authorList>
            <person name="Xiong W."/>
            <person name="Schranz E."/>
        </authorList>
    </citation>
    <scope>NUCLEOTIDE SEQUENCE [LARGE SCALE GENOMIC DNA]</scope>
</reference>
<dbReference type="InterPro" id="IPR036047">
    <property type="entry name" value="F-box-like_dom_sf"/>
</dbReference>
<evidence type="ECO:0008006" key="5">
    <source>
        <dbReference type="Google" id="ProtNLM"/>
    </source>
</evidence>
<protein>
    <recommendedName>
        <fullName evidence="5">F-box domain-containing protein</fullName>
    </recommendedName>
</protein>
<evidence type="ECO:0000313" key="4">
    <source>
        <dbReference type="Proteomes" id="UP001157418"/>
    </source>
</evidence>